<keyword evidence="1" id="KW-0732">Signal</keyword>
<accession>A0A8J2PYF0</accession>
<dbReference type="NCBIfam" id="NF033857">
    <property type="entry name" value="BPSL0067_fam"/>
    <property type="match status" value="1"/>
</dbReference>
<dbReference type="InterPro" id="IPR047746">
    <property type="entry name" value="Dae2/Tae2-like"/>
</dbReference>
<organism evidence="2 3">
    <name type="scientific">Allacma fusca</name>
    <dbReference type="NCBI Taxonomy" id="39272"/>
    <lineage>
        <taxon>Eukaryota</taxon>
        <taxon>Metazoa</taxon>
        <taxon>Ecdysozoa</taxon>
        <taxon>Arthropoda</taxon>
        <taxon>Hexapoda</taxon>
        <taxon>Collembola</taxon>
        <taxon>Symphypleona</taxon>
        <taxon>Sminthuridae</taxon>
        <taxon>Allacma</taxon>
    </lineage>
</organism>
<evidence type="ECO:0000313" key="3">
    <source>
        <dbReference type="Proteomes" id="UP000708208"/>
    </source>
</evidence>
<dbReference type="EMBL" id="CAJVCH010571642">
    <property type="protein sequence ID" value="CAG7838079.1"/>
    <property type="molecule type" value="Genomic_DNA"/>
</dbReference>
<reference evidence="2" key="1">
    <citation type="submission" date="2021-06" db="EMBL/GenBank/DDBJ databases">
        <authorList>
            <person name="Hodson N. C."/>
            <person name="Mongue J. A."/>
            <person name="Jaron S. K."/>
        </authorList>
    </citation>
    <scope>NUCLEOTIDE SEQUENCE</scope>
</reference>
<evidence type="ECO:0000256" key="1">
    <source>
        <dbReference type="SAM" id="SignalP"/>
    </source>
</evidence>
<dbReference type="OrthoDB" id="6478758at2759"/>
<evidence type="ECO:0000313" key="2">
    <source>
        <dbReference type="EMBL" id="CAG7838079.1"/>
    </source>
</evidence>
<protein>
    <submittedName>
        <fullName evidence="2">Uncharacterized protein</fullName>
    </submittedName>
</protein>
<name>A0A8J2PYF0_9HEXA</name>
<dbReference type="Proteomes" id="UP000708208">
    <property type="component" value="Unassembled WGS sequence"/>
</dbReference>
<keyword evidence="3" id="KW-1185">Reference proteome</keyword>
<proteinExistence type="predicted"/>
<gene>
    <name evidence="2" type="ORF">AFUS01_LOCUS47090</name>
</gene>
<dbReference type="AlphaFoldDB" id="A0A8J2PYF0"/>
<comment type="caution">
    <text evidence="2">The sequence shown here is derived from an EMBL/GenBank/DDBJ whole genome shotgun (WGS) entry which is preliminary data.</text>
</comment>
<feature type="chain" id="PRO_5035329059" evidence="1">
    <location>
        <begin position="28"/>
        <end position="161"/>
    </location>
</feature>
<feature type="signal peptide" evidence="1">
    <location>
        <begin position="1"/>
        <end position="27"/>
    </location>
</feature>
<sequence length="161" mass="17700">MKTKRNLLVISLQALSLLAVVITLAFGEPSETFISCDEPDPETLGQFMTDSTGSNSKDSVVLVRELCAGMSNRTTQSWIRGMKVKDNCSKIPPRTAIATFSGKNGTFNRIGLQHAAIFMACNKQAIWVYDQTPHSKGVRQRRLRYGGPPSTSNGNLFFTIV</sequence>